<dbReference type="Proteomes" id="UP001165064">
    <property type="component" value="Unassembled WGS sequence"/>
</dbReference>
<proteinExistence type="predicted"/>
<accession>A0ACB5UAX4</accession>
<evidence type="ECO:0000313" key="2">
    <source>
        <dbReference type="Proteomes" id="UP001165064"/>
    </source>
</evidence>
<organism evidence="1 2">
    <name type="scientific">Ambrosiozyma monospora</name>
    <name type="common">Yeast</name>
    <name type="synonym">Endomycopsis monosporus</name>
    <dbReference type="NCBI Taxonomy" id="43982"/>
    <lineage>
        <taxon>Eukaryota</taxon>
        <taxon>Fungi</taxon>
        <taxon>Dikarya</taxon>
        <taxon>Ascomycota</taxon>
        <taxon>Saccharomycotina</taxon>
        <taxon>Pichiomycetes</taxon>
        <taxon>Pichiales</taxon>
        <taxon>Pichiaceae</taxon>
        <taxon>Ambrosiozyma</taxon>
    </lineage>
</organism>
<keyword evidence="2" id="KW-1185">Reference proteome</keyword>
<comment type="caution">
    <text evidence="1">The sequence shown here is derived from an EMBL/GenBank/DDBJ whole genome shotgun (WGS) entry which is preliminary data.</text>
</comment>
<dbReference type="EMBL" id="BSXS01015140">
    <property type="protein sequence ID" value="GMF06406.1"/>
    <property type="molecule type" value="Genomic_DNA"/>
</dbReference>
<evidence type="ECO:0000313" key="1">
    <source>
        <dbReference type="EMBL" id="GMF06406.1"/>
    </source>
</evidence>
<reference evidence="1" key="1">
    <citation type="submission" date="2023-04" db="EMBL/GenBank/DDBJ databases">
        <title>Ambrosiozyma monospora NBRC 10751.</title>
        <authorList>
            <person name="Ichikawa N."/>
            <person name="Sato H."/>
            <person name="Tonouchi N."/>
        </authorList>
    </citation>
    <scope>NUCLEOTIDE SEQUENCE</scope>
    <source>
        <strain evidence="1">NBRC 10751</strain>
    </source>
</reference>
<name>A0ACB5UAX4_AMBMO</name>
<gene>
    <name evidence="1" type="ORF">Amon02_001268300</name>
</gene>
<sequence length="143" mass="17097">MMLLPHNPYCPVTGEFKFFEDDHHCYLADPQDLPFIKSSPITFKGKIEKKPYWKYDNIVSETGKGWNSNDIFQHSKLIHFSDYPVPKPWKRNVWQKMEDVKSDVEKKCNSLQDKMKINDENCGGLKVWYQIYQDYKELIKEIE</sequence>
<protein>
    <submittedName>
        <fullName evidence="1">Unnamed protein product</fullName>
    </submittedName>
</protein>